<protein>
    <recommendedName>
        <fullName evidence="1">Galaxin-like repeats domain-containing protein</fullName>
    </recommendedName>
</protein>
<sequence>MCGYLTKRLFLLFHFPNACVIRFTDNIYLFSSFTAVQSLHPWYYCPPAASWYNPMTHLCCGDQIKIKGDEGNTACCGTTPIKFPLERCCGTQVYEAGTTQHCCGTELYDTTTGQRCCYDFHWGYGIHYFVCNIN</sequence>
<dbReference type="AlphaFoldDB" id="A0A0L8FGL5"/>
<gene>
    <name evidence="2" type="ORF">OCBIM_22021764mg</name>
</gene>
<dbReference type="EMBL" id="KQ432312">
    <property type="protein sequence ID" value="KOF62792.1"/>
    <property type="molecule type" value="Genomic_DNA"/>
</dbReference>
<accession>A0A0L8FGL5</accession>
<evidence type="ECO:0000259" key="1">
    <source>
        <dbReference type="Pfam" id="PF24748"/>
    </source>
</evidence>
<proteinExistence type="predicted"/>
<dbReference type="InterPro" id="IPR056601">
    <property type="entry name" value="Galaxin_dom"/>
</dbReference>
<organism evidence="2">
    <name type="scientific">Octopus bimaculoides</name>
    <name type="common">California two-spotted octopus</name>
    <dbReference type="NCBI Taxonomy" id="37653"/>
    <lineage>
        <taxon>Eukaryota</taxon>
        <taxon>Metazoa</taxon>
        <taxon>Spiralia</taxon>
        <taxon>Lophotrochozoa</taxon>
        <taxon>Mollusca</taxon>
        <taxon>Cephalopoda</taxon>
        <taxon>Coleoidea</taxon>
        <taxon>Octopodiformes</taxon>
        <taxon>Octopoda</taxon>
        <taxon>Incirrata</taxon>
        <taxon>Octopodidae</taxon>
        <taxon>Octopus</taxon>
    </lineage>
</organism>
<reference evidence="2" key="1">
    <citation type="submission" date="2015-07" db="EMBL/GenBank/DDBJ databases">
        <title>MeaNS - Measles Nucleotide Surveillance Program.</title>
        <authorList>
            <person name="Tran T."/>
            <person name="Druce J."/>
        </authorList>
    </citation>
    <scope>NUCLEOTIDE SEQUENCE</scope>
    <source>
        <strain evidence="2">UCB-OBI-ISO-001</strain>
        <tissue evidence="2">Gonad</tissue>
    </source>
</reference>
<name>A0A0L8FGL5_OCTBM</name>
<feature type="domain" description="Galaxin-like repeats" evidence="1">
    <location>
        <begin position="50"/>
        <end position="119"/>
    </location>
</feature>
<evidence type="ECO:0000313" key="2">
    <source>
        <dbReference type="EMBL" id="KOF62792.1"/>
    </source>
</evidence>
<dbReference type="Pfam" id="PF24748">
    <property type="entry name" value="Galaxin_repeat"/>
    <property type="match status" value="1"/>
</dbReference>